<keyword evidence="3" id="KW-1185">Reference proteome</keyword>
<gene>
    <name evidence="2" type="ORF">GFSPODELE1_LOCUS5833</name>
</gene>
<feature type="compositionally biased region" description="Basic and acidic residues" evidence="1">
    <location>
        <begin position="1"/>
        <end position="10"/>
    </location>
</feature>
<proteinExistence type="predicted"/>
<protein>
    <submittedName>
        <fullName evidence="2">Uncharacterized protein</fullName>
    </submittedName>
</protein>
<accession>A0ABP1DET4</accession>
<evidence type="ECO:0000256" key="1">
    <source>
        <dbReference type="SAM" id="MobiDB-lite"/>
    </source>
</evidence>
<evidence type="ECO:0000313" key="3">
    <source>
        <dbReference type="Proteomes" id="UP001497453"/>
    </source>
</evidence>
<dbReference type="Proteomes" id="UP001497453">
    <property type="component" value="Chromosome 4"/>
</dbReference>
<reference evidence="3" key="1">
    <citation type="submission" date="2024-04" db="EMBL/GenBank/DDBJ databases">
        <authorList>
            <person name="Shaw F."/>
            <person name="Minotto A."/>
        </authorList>
    </citation>
    <scope>NUCLEOTIDE SEQUENCE [LARGE SCALE GENOMIC DNA]</scope>
</reference>
<feature type="region of interest" description="Disordered" evidence="1">
    <location>
        <begin position="1"/>
        <end position="27"/>
    </location>
</feature>
<dbReference type="EMBL" id="OZ037947">
    <property type="protein sequence ID" value="CAL1706345.1"/>
    <property type="molecule type" value="Genomic_DNA"/>
</dbReference>
<name>A0ABP1DET4_9APHY</name>
<sequence>MSVVHDDGRAHRCPRSPDVFEEGSSSCKDMYAGRQPSGVDIPAEELNPEAQCRQLELYSDRQLNILRVLMNDPDFDLSAQDQLLSYWHDLKAQ</sequence>
<organism evidence="2 3">
    <name type="scientific">Somion occarium</name>
    <dbReference type="NCBI Taxonomy" id="3059160"/>
    <lineage>
        <taxon>Eukaryota</taxon>
        <taxon>Fungi</taxon>
        <taxon>Dikarya</taxon>
        <taxon>Basidiomycota</taxon>
        <taxon>Agaricomycotina</taxon>
        <taxon>Agaricomycetes</taxon>
        <taxon>Polyporales</taxon>
        <taxon>Cerrenaceae</taxon>
        <taxon>Somion</taxon>
    </lineage>
</organism>
<evidence type="ECO:0000313" key="2">
    <source>
        <dbReference type="EMBL" id="CAL1706345.1"/>
    </source>
</evidence>